<organism evidence="1 2">
    <name type="scientific">Pseudomonas juntendi</name>
    <dbReference type="NCBI Taxonomy" id="2666183"/>
    <lineage>
        <taxon>Bacteria</taxon>
        <taxon>Pseudomonadati</taxon>
        <taxon>Pseudomonadota</taxon>
        <taxon>Gammaproteobacteria</taxon>
        <taxon>Pseudomonadales</taxon>
        <taxon>Pseudomonadaceae</taxon>
        <taxon>Pseudomonas</taxon>
    </lineage>
</organism>
<accession>A0AAJ5S7D4</accession>
<dbReference type="Proteomes" id="UP001217631">
    <property type="component" value="Chromosome"/>
</dbReference>
<dbReference type="AlphaFoldDB" id="A0AAJ5S7D4"/>
<evidence type="ECO:0000313" key="1">
    <source>
        <dbReference type="EMBL" id="WEA21657.1"/>
    </source>
</evidence>
<evidence type="ECO:0000313" key="2">
    <source>
        <dbReference type="Proteomes" id="UP001217631"/>
    </source>
</evidence>
<protein>
    <submittedName>
        <fullName evidence="1">Uncharacterized protein</fullName>
    </submittedName>
</protein>
<gene>
    <name evidence="1" type="ORF">PWA60_05510</name>
</gene>
<dbReference type="RefSeq" id="WP_275000153.1">
    <property type="nucleotide sequence ID" value="NZ_CP118677.1"/>
</dbReference>
<reference evidence="1" key="1">
    <citation type="submission" date="2023-02" db="EMBL/GenBank/DDBJ databases">
        <title>tmexCD-toprJ-like cluster.</title>
        <authorList>
            <person name="Gao X."/>
            <person name="Wang C."/>
            <person name="Liu J."/>
        </authorList>
    </citation>
    <scope>NUCLEOTIDE SEQUENCE</scope>
    <source>
        <strain evidence="1">GDW21C697WI</strain>
    </source>
</reference>
<sequence length="252" mass="28696">MAHNETLADQKMGAVSPKDRDASIVLVGEFDPMLLVPQWFVNNKLLPSEDIISNLAIEVVYKDLTRFTLPNISVEVQPDRLTLRSGIESLDFMIVDLAVGVLSLNKKLNVTAVGLNLREDYYFEDSRHWNNIGDILAPKDVWYEISPDSAKAGLTNLAMQVRRPVGERGVFNFSVSWLERRGWTRFQTNLHYASTQSVLDPDGRLLPKGKFKQGFDPLRIVSESWPDSRDFQRRAVDTLLRKAQGEVYDERS</sequence>
<dbReference type="EMBL" id="CP118677">
    <property type="protein sequence ID" value="WEA21657.1"/>
    <property type="molecule type" value="Genomic_DNA"/>
</dbReference>
<proteinExistence type="predicted"/>
<name>A0AAJ5S7D4_9PSED</name>